<dbReference type="Pfam" id="PF07715">
    <property type="entry name" value="Plug"/>
    <property type="match status" value="1"/>
</dbReference>
<evidence type="ECO:0000256" key="2">
    <source>
        <dbReference type="ARBA" id="ARBA00022448"/>
    </source>
</evidence>
<proteinExistence type="inferred from homology"/>
<evidence type="ECO:0000259" key="9">
    <source>
        <dbReference type="Pfam" id="PF07715"/>
    </source>
</evidence>
<dbReference type="PROSITE" id="PS52016">
    <property type="entry name" value="TONB_DEPENDENT_REC_3"/>
    <property type="match status" value="1"/>
</dbReference>
<dbReference type="AlphaFoldDB" id="A0A3E0WL19"/>
<dbReference type="GO" id="GO:0009279">
    <property type="term" value="C:cell outer membrane"/>
    <property type="evidence" value="ECO:0007669"/>
    <property type="project" value="UniProtKB-SubCell"/>
</dbReference>
<dbReference type="Proteomes" id="UP000256763">
    <property type="component" value="Unassembled WGS sequence"/>
</dbReference>
<dbReference type="PANTHER" id="PTHR30442">
    <property type="entry name" value="IRON III DICITRATE TRANSPORT PROTEIN FECA"/>
    <property type="match status" value="1"/>
</dbReference>
<feature type="domain" description="TonB-dependent receptor plug" evidence="9">
    <location>
        <begin position="57"/>
        <end position="164"/>
    </location>
</feature>
<keyword evidence="11" id="KW-1185">Reference proteome</keyword>
<sequence>MRRSERKMNKQRMKLRIHSGLWPSLLLAWVPLAAAEIRVTTLSPIEIFSGEVNLAGVPGAGAAVAEHELEQVRPVTVHEILATLPGVVATAEDPLGRRSNIGLRGLNPRRSRKVHLLEDGAPIQLAPYGDSTTHYQPDARRLRGIEVIKGSGAIMYGPQTIGGAVNYLTRNPPLQPEVRIGGAAGNLGYLDAQVSAGGTYGNTGLLVDFIHQQMDGPLRGEEQRINDIMFKSITEFEPGHRLTFKVTALNEHQRGGEAGMTERDYQQDPRRNRLPDDRFTVERVAGQLTHELFLSDRTGLTTNLYANTTERTAWRQTGGSDELANCPDGIDAENLANAADCGNQMRPRDYRVIGIEPRVIHDHQLLGVSNRLVAGARYQKERGVRQQFFGDEPGSRLPACTRLRGGEDCAARSSTSERPRYFCRTPAVSAIYESRRACVWSVGSLTKSASVAVAIKLRPSGSSANCYPVLV</sequence>
<protein>
    <recommendedName>
        <fullName evidence="9">TonB-dependent receptor plug domain-containing protein</fullName>
    </recommendedName>
</protein>
<dbReference type="InterPro" id="IPR012910">
    <property type="entry name" value="Plug_dom"/>
</dbReference>
<dbReference type="InterPro" id="IPR036942">
    <property type="entry name" value="Beta-barrel_TonB_sf"/>
</dbReference>
<evidence type="ECO:0000256" key="7">
    <source>
        <dbReference type="PROSITE-ProRule" id="PRU01360"/>
    </source>
</evidence>
<keyword evidence="5 7" id="KW-0472">Membrane</keyword>
<dbReference type="Gene3D" id="2.40.170.20">
    <property type="entry name" value="TonB-dependent receptor, beta-barrel domain"/>
    <property type="match status" value="1"/>
</dbReference>
<dbReference type="PANTHER" id="PTHR30442:SF0">
    <property type="entry name" value="FE(3+) DICITRATE TRANSPORT PROTEIN FECA"/>
    <property type="match status" value="1"/>
</dbReference>
<keyword evidence="4 7" id="KW-0812">Transmembrane</keyword>
<comment type="subcellular location">
    <subcellularLocation>
        <location evidence="1 7">Cell outer membrane</location>
        <topology evidence="1 7">Multi-pass membrane protein</topology>
    </subcellularLocation>
</comment>
<dbReference type="EMBL" id="NFZW01000023">
    <property type="protein sequence ID" value="RFA33099.1"/>
    <property type="molecule type" value="Genomic_DNA"/>
</dbReference>
<comment type="similarity">
    <text evidence="7">Belongs to the TonB-dependent receptor family.</text>
</comment>
<dbReference type="InterPro" id="IPR037066">
    <property type="entry name" value="Plug_dom_sf"/>
</dbReference>
<name>A0A3E0WL19_9GAMM</name>
<evidence type="ECO:0000256" key="4">
    <source>
        <dbReference type="ARBA" id="ARBA00022692"/>
    </source>
</evidence>
<dbReference type="GO" id="GO:0033214">
    <property type="term" value="P:siderophore-iron import into cell"/>
    <property type="evidence" value="ECO:0007669"/>
    <property type="project" value="TreeGrafter"/>
</dbReference>
<evidence type="ECO:0000313" key="11">
    <source>
        <dbReference type="Proteomes" id="UP000256763"/>
    </source>
</evidence>
<accession>A0A3E0WL19</accession>
<gene>
    <name evidence="10" type="ORF">CAL65_18210</name>
</gene>
<evidence type="ECO:0000256" key="1">
    <source>
        <dbReference type="ARBA" id="ARBA00004571"/>
    </source>
</evidence>
<keyword evidence="3 7" id="KW-1134">Transmembrane beta strand</keyword>
<evidence type="ECO:0000256" key="6">
    <source>
        <dbReference type="ARBA" id="ARBA00023237"/>
    </source>
</evidence>
<dbReference type="Gene3D" id="2.170.130.10">
    <property type="entry name" value="TonB-dependent receptor, plug domain"/>
    <property type="match status" value="1"/>
</dbReference>
<feature type="region of interest" description="Disordered" evidence="8">
    <location>
        <begin position="254"/>
        <end position="273"/>
    </location>
</feature>
<evidence type="ECO:0000256" key="3">
    <source>
        <dbReference type="ARBA" id="ARBA00022452"/>
    </source>
</evidence>
<evidence type="ECO:0000256" key="5">
    <source>
        <dbReference type="ARBA" id="ARBA00023136"/>
    </source>
</evidence>
<reference evidence="11" key="1">
    <citation type="submission" date="2017-05" db="EMBL/GenBank/DDBJ databases">
        <authorList>
            <person name="Sharma S."/>
            <person name="Sidhu C."/>
            <person name="Pinnaka A.K."/>
        </authorList>
    </citation>
    <scope>NUCLEOTIDE SEQUENCE [LARGE SCALE GENOMIC DNA]</scope>
    <source>
        <strain evidence="11">AK93</strain>
    </source>
</reference>
<organism evidence="10 11">
    <name type="scientific">Alkalilimnicola ehrlichii</name>
    <dbReference type="NCBI Taxonomy" id="351052"/>
    <lineage>
        <taxon>Bacteria</taxon>
        <taxon>Pseudomonadati</taxon>
        <taxon>Pseudomonadota</taxon>
        <taxon>Gammaproteobacteria</taxon>
        <taxon>Chromatiales</taxon>
        <taxon>Ectothiorhodospiraceae</taxon>
        <taxon>Alkalilimnicola</taxon>
    </lineage>
</organism>
<keyword evidence="2 7" id="KW-0813">Transport</keyword>
<evidence type="ECO:0000313" key="10">
    <source>
        <dbReference type="EMBL" id="RFA33099.1"/>
    </source>
</evidence>
<dbReference type="SUPFAM" id="SSF56935">
    <property type="entry name" value="Porins"/>
    <property type="match status" value="1"/>
</dbReference>
<dbReference type="InterPro" id="IPR039426">
    <property type="entry name" value="TonB-dep_rcpt-like"/>
</dbReference>
<keyword evidence="6 7" id="KW-0998">Cell outer membrane</keyword>
<evidence type="ECO:0000256" key="8">
    <source>
        <dbReference type="SAM" id="MobiDB-lite"/>
    </source>
</evidence>
<comment type="caution">
    <text evidence="10">The sequence shown here is derived from an EMBL/GenBank/DDBJ whole genome shotgun (WGS) entry which is preliminary data.</text>
</comment>